<accession>A0A2Z7AK49</accession>
<evidence type="ECO:0000313" key="2">
    <source>
        <dbReference type="EMBL" id="KZV21530.1"/>
    </source>
</evidence>
<dbReference type="AlphaFoldDB" id="A0A2Z7AK49"/>
<name>A0A2Z7AK49_9LAMI</name>
<dbReference type="EMBL" id="KV014883">
    <property type="protein sequence ID" value="KZV21530.1"/>
    <property type="molecule type" value="Genomic_DNA"/>
</dbReference>
<reference evidence="2 3" key="1">
    <citation type="journal article" date="2015" name="Proc. Natl. Acad. Sci. U.S.A.">
        <title>The resurrection genome of Boea hygrometrica: A blueprint for survival of dehydration.</title>
        <authorList>
            <person name="Xiao L."/>
            <person name="Yang G."/>
            <person name="Zhang L."/>
            <person name="Yang X."/>
            <person name="Zhao S."/>
            <person name="Ji Z."/>
            <person name="Zhou Q."/>
            <person name="Hu M."/>
            <person name="Wang Y."/>
            <person name="Chen M."/>
            <person name="Xu Y."/>
            <person name="Jin H."/>
            <person name="Xiao X."/>
            <person name="Hu G."/>
            <person name="Bao F."/>
            <person name="Hu Y."/>
            <person name="Wan P."/>
            <person name="Li L."/>
            <person name="Deng X."/>
            <person name="Kuang T."/>
            <person name="Xiang C."/>
            <person name="Zhu J.K."/>
            <person name="Oliver M.J."/>
            <person name="He Y."/>
        </authorList>
    </citation>
    <scope>NUCLEOTIDE SEQUENCE [LARGE SCALE GENOMIC DNA]</scope>
    <source>
        <strain evidence="3">cv. XS01</strain>
    </source>
</reference>
<keyword evidence="3" id="KW-1185">Reference proteome</keyword>
<evidence type="ECO:0000313" key="3">
    <source>
        <dbReference type="Proteomes" id="UP000250235"/>
    </source>
</evidence>
<proteinExistence type="predicted"/>
<dbReference type="Proteomes" id="UP000250235">
    <property type="component" value="Unassembled WGS sequence"/>
</dbReference>
<feature type="region of interest" description="Disordered" evidence="1">
    <location>
        <begin position="106"/>
        <end position="140"/>
    </location>
</feature>
<gene>
    <name evidence="2" type="ORF">F511_14868</name>
</gene>
<evidence type="ECO:0000256" key="1">
    <source>
        <dbReference type="SAM" id="MobiDB-lite"/>
    </source>
</evidence>
<sequence length="140" mass="15544">MESDYGIGAVISRTTSQIPVLPIKPELDSDSTSIADALESSSYVTIHQKKMQRKNKKWPRDDQYNSIKQQAMTFIGCLDDYLAATRAWLQPELQERRLFTVGGDRSVNQLAGASPASGGGGGDKRRRRREGRRGRAKAFA</sequence>
<feature type="compositionally biased region" description="Basic residues" evidence="1">
    <location>
        <begin position="124"/>
        <end position="140"/>
    </location>
</feature>
<protein>
    <submittedName>
        <fullName evidence="2">Uncharacterized protein</fullName>
    </submittedName>
</protein>
<organism evidence="2 3">
    <name type="scientific">Dorcoceras hygrometricum</name>
    <dbReference type="NCBI Taxonomy" id="472368"/>
    <lineage>
        <taxon>Eukaryota</taxon>
        <taxon>Viridiplantae</taxon>
        <taxon>Streptophyta</taxon>
        <taxon>Embryophyta</taxon>
        <taxon>Tracheophyta</taxon>
        <taxon>Spermatophyta</taxon>
        <taxon>Magnoliopsida</taxon>
        <taxon>eudicotyledons</taxon>
        <taxon>Gunneridae</taxon>
        <taxon>Pentapetalae</taxon>
        <taxon>asterids</taxon>
        <taxon>lamiids</taxon>
        <taxon>Lamiales</taxon>
        <taxon>Gesneriaceae</taxon>
        <taxon>Didymocarpoideae</taxon>
        <taxon>Trichosporeae</taxon>
        <taxon>Loxocarpinae</taxon>
        <taxon>Dorcoceras</taxon>
    </lineage>
</organism>